<protein>
    <submittedName>
        <fullName evidence="1">Uncharacterized protein</fullName>
    </submittedName>
</protein>
<keyword evidence="2" id="KW-1185">Reference proteome</keyword>
<sequence length="371" mass="41041">MVLTPFDDYPIHQTPMALAHAGNGHPDHYDRFWFNGYTEDFYFAVALGIYPNRGVIDAAFSVVHERTQRSVFASGRAPLDRTQTAIGPIRIEIVEPLRVNRVVVDAPEHGLSADITFTARTAGYEEPRQTRYLGSRLIIDMTRASQLGRWAGSVTVDGATRVLDEQTVYGTKDRSWGLRPIGLPAPAAPEASAGQLFFLWAPLNFDDVGVHFLTFEDQAGLSWAHSGVVLPILRPGDPVYGRPDRVEHIDITHTIDWAPGLRRSQGARLTFPRGDATESIELQPLLTFRMKGAGYFHPQWSHGLWHDELVVGGEQASVEALDNLSLDNIHVQQVMRARWGDRTGIGVLEQLVIGPHDPSGFTGLVDVPTVS</sequence>
<evidence type="ECO:0000313" key="1">
    <source>
        <dbReference type="EMBL" id="BBX22645.1"/>
    </source>
</evidence>
<organism evidence="1 2">
    <name type="scientific">Mycolicibacter terrae</name>
    <dbReference type="NCBI Taxonomy" id="1788"/>
    <lineage>
        <taxon>Bacteria</taxon>
        <taxon>Bacillati</taxon>
        <taxon>Actinomycetota</taxon>
        <taxon>Actinomycetes</taxon>
        <taxon>Mycobacteriales</taxon>
        <taxon>Mycobacteriaceae</taxon>
        <taxon>Mycolicibacter</taxon>
    </lineage>
</organism>
<gene>
    <name evidence="1" type="ORF">MTER_20560</name>
</gene>
<reference evidence="1 2" key="1">
    <citation type="journal article" date="2019" name="Emerg. Microbes Infect.">
        <title>Comprehensive subspecies identification of 175 nontuberculous mycobacteria species based on 7547 genomic profiles.</title>
        <authorList>
            <person name="Matsumoto Y."/>
            <person name="Kinjo T."/>
            <person name="Motooka D."/>
            <person name="Nabeya D."/>
            <person name="Jung N."/>
            <person name="Uechi K."/>
            <person name="Horii T."/>
            <person name="Iida T."/>
            <person name="Fujita J."/>
            <person name="Nakamura S."/>
        </authorList>
    </citation>
    <scope>NUCLEOTIDE SEQUENCE [LARGE SCALE GENOMIC DNA]</scope>
    <source>
        <strain evidence="1 2">JCM 12143</strain>
    </source>
</reference>
<evidence type="ECO:0000313" key="2">
    <source>
        <dbReference type="Proteomes" id="UP000467636"/>
    </source>
</evidence>
<proteinExistence type="predicted"/>
<dbReference type="AlphaFoldDB" id="A0AAD1MHU6"/>
<accession>A0AAD1MHU6</accession>
<name>A0AAD1MHU6_9MYCO</name>
<dbReference type="RefSeq" id="WP_235687141.1">
    <property type="nucleotide sequence ID" value="NZ_AP022564.1"/>
</dbReference>
<dbReference type="Proteomes" id="UP000467636">
    <property type="component" value="Chromosome"/>
</dbReference>
<dbReference type="EMBL" id="AP022564">
    <property type="protein sequence ID" value="BBX22645.1"/>
    <property type="molecule type" value="Genomic_DNA"/>
</dbReference>